<evidence type="ECO:0000313" key="11">
    <source>
        <dbReference type="Proteomes" id="UP001583177"/>
    </source>
</evidence>
<feature type="domain" description="Heme haloperoxidase family profile" evidence="9">
    <location>
        <begin position="28"/>
        <end position="235"/>
    </location>
</feature>
<proteinExistence type="inferred from homology"/>
<comment type="cofactor">
    <cofactor evidence="1">
        <name>heme b</name>
        <dbReference type="ChEBI" id="CHEBI:60344"/>
    </cofactor>
</comment>
<dbReference type="Pfam" id="PF01328">
    <property type="entry name" value="Peroxidase_2"/>
    <property type="match status" value="1"/>
</dbReference>
<evidence type="ECO:0000256" key="4">
    <source>
        <dbReference type="ARBA" id="ARBA00022723"/>
    </source>
</evidence>
<keyword evidence="6" id="KW-0408">Iron</keyword>
<reference evidence="10 11" key="1">
    <citation type="journal article" date="2024" name="IMA Fungus">
        <title>IMA Genome - F19 : A genome assembly and annotation guide to empower mycologists, including annotated draft genome sequences of Ceratocystis pirilliformis, Diaporthe australafricana, Fusarium ophioides, Paecilomyces lecythidis, and Sporothrix stenoceras.</title>
        <authorList>
            <person name="Aylward J."/>
            <person name="Wilson A.M."/>
            <person name="Visagie C.M."/>
            <person name="Spraker J."/>
            <person name="Barnes I."/>
            <person name="Buitendag C."/>
            <person name="Ceriani C."/>
            <person name="Del Mar Angel L."/>
            <person name="du Plessis D."/>
            <person name="Fuchs T."/>
            <person name="Gasser K."/>
            <person name="Kramer D."/>
            <person name="Li W."/>
            <person name="Munsamy K."/>
            <person name="Piso A."/>
            <person name="Price J.L."/>
            <person name="Sonnekus B."/>
            <person name="Thomas C."/>
            <person name="van der Nest A."/>
            <person name="van Dijk A."/>
            <person name="van Heerden A."/>
            <person name="van Vuuren N."/>
            <person name="Yilmaz N."/>
            <person name="Duong T.A."/>
            <person name="van der Merwe N.A."/>
            <person name="Wingfield M.J."/>
            <person name="Wingfield B.D."/>
        </authorList>
    </citation>
    <scope>NUCLEOTIDE SEQUENCE [LARGE SCALE GENOMIC DNA]</scope>
    <source>
        <strain evidence="10 11">CMW 18300</strain>
    </source>
</reference>
<evidence type="ECO:0000256" key="3">
    <source>
        <dbReference type="ARBA" id="ARBA00022617"/>
    </source>
</evidence>
<feature type="signal peptide" evidence="8">
    <location>
        <begin position="1"/>
        <end position="23"/>
    </location>
</feature>
<dbReference type="EMBL" id="JAWRVE010000124">
    <property type="protein sequence ID" value="KAL1856286.1"/>
    <property type="molecule type" value="Genomic_DNA"/>
</dbReference>
<protein>
    <recommendedName>
        <fullName evidence="9">Heme haloperoxidase family profile domain-containing protein</fullName>
    </recommendedName>
</protein>
<dbReference type="InterPro" id="IPR000028">
    <property type="entry name" value="Chloroperoxidase"/>
</dbReference>
<evidence type="ECO:0000256" key="2">
    <source>
        <dbReference type="ARBA" id="ARBA00022559"/>
    </source>
</evidence>
<evidence type="ECO:0000313" key="10">
    <source>
        <dbReference type="EMBL" id="KAL1856286.1"/>
    </source>
</evidence>
<keyword evidence="5" id="KW-0560">Oxidoreductase</keyword>
<comment type="caution">
    <text evidence="10">The sequence shown here is derived from an EMBL/GenBank/DDBJ whole genome shotgun (WGS) entry which is preliminary data.</text>
</comment>
<evidence type="ECO:0000256" key="1">
    <source>
        <dbReference type="ARBA" id="ARBA00001970"/>
    </source>
</evidence>
<name>A0ABR3W8W9_9PEZI</name>
<accession>A0ABR3W8W9</accession>
<dbReference type="SUPFAM" id="SSF47571">
    <property type="entry name" value="Cloroperoxidase"/>
    <property type="match status" value="1"/>
</dbReference>
<organism evidence="10 11">
    <name type="scientific">Diaporthe australafricana</name>
    <dbReference type="NCBI Taxonomy" id="127596"/>
    <lineage>
        <taxon>Eukaryota</taxon>
        <taxon>Fungi</taxon>
        <taxon>Dikarya</taxon>
        <taxon>Ascomycota</taxon>
        <taxon>Pezizomycotina</taxon>
        <taxon>Sordariomycetes</taxon>
        <taxon>Sordariomycetidae</taxon>
        <taxon>Diaporthales</taxon>
        <taxon>Diaporthaceae</taxon>
        <taxon>Diaporthe</taxon>
    </lineage>
</organism>
<dbReference type="PANTHER" id="PTHR33577:SF7">
    <property type="entry name" value="HEME HALOPEROXIDASE FAMILY PROFILE DOMAIN-CONTAINING PROTEIN"/>
    <property type="match status" value="1"/>
</dbReference>
<evidence type="ECO:0000256" key="6">
    <source>
        <dbReference type="ARBA" id="ARBA00023004"/>
    </source>
</evidence>
<gene>
    <name evidence="10" type="ORF">Daus18300_010859</name>
</gene>
<keyword evidence="4" id="KW-0479">Metal-binding</keyword>
<keyword evidence="8" id="KW-0732">Signal</keyword>
<dbReference type="PROSITE" id="PS51405">
    <property type="entry name" value="HEME_HALOPEROXIDASE"/>
    <property type="match status" value="1"/>
</dbReference>
<evidence type="ECO:0000256" key="8">
    <source>
        <dbReference type="SAM" id="SignalP"/>
    </source>
</evidence>
<dbReference type="InterPro" id="IPR036851">
    <property type="entry name" value="Chloroperoxidase-like_sf"/>
</dbReference>
<evidence type="ECO:0000259" key="9">
    <source>
        <dbReference type="PROSITE" id="PS51405"/>
    </source>
</evidence>
<sequence>MKLSIFSAAQLCLLASAFPQNEAAGDLPEGEWRAGGADDFRGPCPMMNTLANHGFLPRDGRNITRENAIHALGNGISFDAELAGIMWDQAVIANPEPNATFFTLDNLNRHNVLEHDASLSRSDAFFGNNHVFNQSVFDTSTVYWTTDILTPQQIANSKLARQITSRAYNPDYTFSTNTEAFSIGEIAAPFIVFGTLQDPTAVEKKLVTYFFENERLPSELGWTKKEVVTLNDILGASEILTNATSLFTEAAAAPHKLRRRDLHAAF</sequence>
<evidence type="ECO:0000256" key="7">
    <source>
        <dbReference type="ARBA" id="ARBA00025795"/>
    </source>
</evidence>
<comment type="similarity">
    <text evidence="7">Belongs to the chloroperoxidase family.</text>
</comment>
<keyword evidence="3" id="KW-0349">Heme</keyword>
<dbReference type="Proteomes" id="UP001583177">
    <property type="component" value="Unassembled WGS sequence"/>
</dbReference>
<dbReference type="PANTHER" id="PTHR33577">
    <property type="entry name" value="STERIGMATOCYSTIN BIOSYNTHESIS PEROXIDASE STCC-RELATED"/>
    <property type="match status" value="1"/>
</dbReference>
<keyword evidence="11" id="KW-1185">Reference proteome</keyword>
<keyword evidence="2" id="KW-0575">Peroxidase</keyword>
<evidence type="ECO:0000256" key="5">
    <source>
        <dbReference type="ARBA" id="ARBA00023002"/>
    </source>
</evidence>
<feature type="chain" id="PRO_5045439072" description="Heme haloperoxidase family profile domain-containing protein" evidence="8">
    <location>
        <begin position="24"/>
        <end position="266"/>
    </location>
</feature>
<dbReference type="Gene3D" id="1.10.489.10">
    <property type="entry name" value="Chloroperoxidase-like"/>
    <property type="match status" value="1"/>
</dbReference>